<dbReference type="CDD" id="cd17535">
    <property type="entry name" value="REC_NarL-like"/>
    <property type="match status" value="1"/>
</dbReference>
<keyword evidence="10" id="KW-1185">Reference proteome</keyword>
<evidence type="ECO:0000256" key="3">
    <source>
        <dbReference type="ARBA" id="ARBA00023015"/>
    </source>
</evidence>
<dbReference type="PROSITE" id="PS50043">
    <property type="entry name" value="HTH_LUXR_2"/>
    <property type="match status" value="1"/>
</dbReference>
<dbReference type="PROSITE" id="PS00622">
    <property type="entry name" value="HTH_LUXR_1"/>
    <property type="match status" value="1"/>
</dbReference>
<comment type="subcellular location">
    <subcellularLocation>
        <location evidence="1">Cytoplasm</location>
    </subcellularLocation>
</comment>
<dbReference type="PANTHER" id="PTHR43214:SF40">
    <property type="entry name" value="TRANSCRIPTIONAL REGULATORY PROTEIN LNRK"/>
    <property type="match status" value="1"/>
</dbReference>
<evidence type="ECO:0000256" key="6">
    <source>
        <dbReference type="PROSITE-ProRule" id="PRU00169"/>
    </source>
</evidence>
<evidence type="ECO:0000259" key="8">
    <source>
        <dbReference type="PROSITE" id="PS50110"/>
    </source>
</evidence>
<feature type="domain" description="Response regulatory" evidence="8">
    <location>
        <begin position="4"/>
        <end position="119"/>
    </location>
</feature>
<dbReference type="Gene3D" id="3.40.50.2300">
    <property type="match status" value="1"/>
</dbReference>
<evidence type="ECO:0000256" key="1">
    <source>
        <dbReference type="ARBA" id="ARBA00004496"/>
    </source>
</evidence>
<dbReference type="Pfam" id="PF00072">
    <property type="entry name" value="Response_reg"/>
    <property type="match status" value="1"/>
</dbReference>
<dbReference type="SMART" id="SM00448">
    <property type="entry name" value="REC"/>
    <property type="match status" value="1"/>
</dbReference>
<comment type="caution">
    <text evidence="9">The sequence shown here is derived from an EMBL/GenBank/DDBJ whole genome shotgun (WGS) entry which is preliminary data.</text>
</comment>
<dbReference type="InterPro" id="IPR000792">
    <property type="entry name" value="Tscrpt_reg_LuxR_C"/>
</dbReference>
<sequence length="215" mass="24366">MPIKVIIADDNSFIREGMNIILSTYKDFQVLAILKDGQEAVDYCMKHEVDIALLDVRMPRMNGVEATKLITEKTKTKPVILTTFDDDEYILGAIQNGARGYLLKNNDPERIHDALKSVYHGTGIIQDVMLEKIKSTLANRQNTKEEPMLDSSKFTERELEIMSYIAKGYANKEISEKMYISGGTVANYITSILNKTGLKHRTQIAVYYLTGKVYD</sequence>
<dbReference type="CDD" id="cd06170">
    <property type="entry name" value="LuxR_C_like"/>
    <property type="match status" value="1"/>
</dbReference>
<dbReference type="InterPro" id="IPR011006">
    <property type="entry name" value="CheY-like_superfamily"/>
</dbReference>
<dbReference type="InterPro" id="IPR039420">
    <property type="entry name" value="WalR-like"/>
</dbReference>
<dbReference type="InterPro" id="IPR001789">
    <property type="entry name" value="Sig_transdc_resp-reg_receiver"/>
</dbReference>
<dbReference type="Pfam" id="PF00196">
    <property type="entry name" value="GerE"/>
    <property type="match status" value="1"/>
</dbReference>
<dbReference type="InterPro" id="IPR058245">
    <property type="entry name" value="NreC/VraR/RcsB-like_REC"/>
</dbReference>
<dbReference type="SMART" id="SM00421">
    <property type="entry name" value="HTH_LUXR"/>
    <property type="match status" value="1"/>
</dbReference>
<evidence type="ECO:0000313" key="9">
    <source>
        <dbReference type="EMBL" id="MDY0395319.1"/>
    </source>
</evidence>
<evidence type="ECO:0000256" key="5">
    <source>
        <dbReference type="ARBA" id="ARBA00023163"/>
    </source>
</evidence>
<gene>
    <name evidence="9" type="ORF">RWE15_13890</name>
</gene>
<reference evidence="9 10" key="1">
    <citation type="submission" date="2023-10" db="EMBL/GenBank/DDBJ databases">
        <title>Virgibacillus halophilus 5B73C genome.</title>
        <authorList>
            <person name="Miliotis G."/>
            <person name="Sengupta P."/>
            <person name="Hameed A."/>
            <person name="Chuvochina M."/>
            <person name="Mcdonagh F."/>
            <person name="Simpson A.C."/>
            <person name="Singh N.K."/>
            <person name="Rekha P.D."/>
            <person name="Raman K."/>
            <person name="Hugenholtz P."/>
            <person name="Venkateswaran K."/>
        </authorList>
    </citation>
    <scope>NUCLEOTIDE SEQUENCE [LARGE SCALE GENOMIC DNA]</scope>
    <source>
        <strain evidence="9 10">5B73C</strain>
    </source>
</reference>
<dbReference type="PANTHER" id="PTHR43214">
    <property type="entry name" value="TWO-COMPONENT RESPONSE REGULATOR"/>
    <property type="match status" value="1"/>
</dbReference>
<evidence type="ECO:0000259" key="7">
    <source>
        <dbReference type="PROSITE" id="PS50043"/>
    </source>
</evidence>
<dbReference type="InterPro" id="IPR016032">
    <property type="entry name" value="Sig_transdc_resp-reg_C-effctor"/>
</dbReference>
<proteinExistence type="predicted"/>
<organism evidence="9 10">
    <name type="scientific">Tigheibacillus halophilus</name>
    <dbReference type="NCBI Taxonomy" id="361280"/>
    <lineage>
        <taxon>Bacteria</taxon>
        <taxon>Bacillati</taxon>
        <taxon>Bacillota</taxon>
        <taxon>Bacilli</taxon>
        <taxon>Bacillales</taxon>
        <taxon>Bacillaceae</taxon>
        <taxon>Tigheibacillus</taxon>
    </lineage>
</organism>
<dbReference type="SUPFAM" id="SSF52172">
    <property type="entry name" value="CheY-like"/>
    <property type="match status" value="1"/>
</dbReference>
<keyword evidence="3" id="KW-0805">Transcription regulation</keyword>
<dbReference type="Proteomes" id="UP001281447">
    <property type="component" value="Unassembled WGS sequence"/>
</dbReference>
<dbReference type="SUPFAM" id="SSF46894">
    <property type="entry name" value="C-terminal effector domain of the bipartite response regulators"/>
    <property type="match status" value="1"/>
</dbReference>
<evidence type="ECO:0000256" key="4">
    <source>
        <dbReference type="ARBA" id="ARBA00023125"/>
    </source>
</evidence>
<dbReference type="PRINTS" id="PR00038">
    <property type="entry name" value="HTHLUXR"/>
</dbReference>
<keyword evidence="5" id="KW-0804">Transcription</keyword>
<feature type="domain" description="HTH luxR-type" evidence="7">
    <location>
        <begin position="147"/>
        <end position="212"/>
    </location>
</feature>
<accession>A0ABU5C9U6</accession>
<keyword evidence="2 6" id="KW-0597">Phosphoprotein</keyword>
<dbReference type="PROSITE" id="PS50110">
    <property type="entry name" value="RESPONSE_REGULATORY"/>
    <property type="match status" value="1"/>
</dbReference>
<keyword evidence="4" id="KW-0238">DNA-binding</keyword>
<evidence type="ECO:0000256" key="2">
    <source>
        <dbReference type="ARBA" id="ARBA00022553"/>
    </source>
</evidence>
<dbReference type="EMBL" id="JAWDIP010000003">
    <property type="protein sequence ID" value="MDY0395319.1"/>
    <property type="molecule type" value="Genomic_DNA"/>
</dbReference>
<protein>
    <submittedName>
        <fullName evidence="9">Response regulator transcription factor</fullName>
    </submittedName>
</protein>
<dbReference type="RefSeq" id="WP_390356444.1">
    <property type="nucleotide sequence ID" value="NZ_JBHUIZ010000012.1"/>
</dbReference>
<name>A0ABU5C9U6_9BACI</name>
<feature type="modified residue" description="4-aspartylphosphate" evidence="6">
    <location>
        <position position="55"/>
    </location>
</feature>
<evidence type="ECO:0000313" key="10">
    <source>
        <dbReference type="Proteomes" id="UP001281447"/>
    </source>
</evidence>